<dbReference type="AlphaFoldDB" id="A0A147KC86"/>
<protein>
    <recommendedName>
        <fullName evidence="1">EAL domain-containing protein</fullName>
    </recommendedName>
</protein>
<dbReference type="InterPro" id="IPR001633">
    <property type="entry name" value="EAL_dom"/>
</dbReference>
<dbReference type="PATRIC" id="fig|1150625.3.peg.308"/>
<evidence type="ECO:0000313" key="2">
    <source>
        <dbReference type="EMBL" id="KUP09134.1"/>
    </source>
</evidence>
<name>A0A147KC86_9BACI</name>
<comment type="caution">
    <text evidence="2">The sequence shown here is derived from an EMBL/GenBank/DDBJ whole genome shotgun (WGS) entry which is preliminary data.</text>
</comment>
<dbReference type="SUPFAM" id="SSF141868">
    <property type="entry name" value="EAL domain-like"/>
    <property type="match status" value="1"/>
</dbReference>
<gene>
    <name evidence="2" type="ORF">Q75_01475</name>
</gene>
<dbReference type="Gene3D" id="3.20.20.450">
    <property type="entry name" value="EAL domain"/>
    <property type="match status" value="1"/>
</dbReference>
<dbReference type="PROSITE" id="PS50883">
    <property type="entry name" value="EAL"/>
    <property type="match status" value="1"/>
</dbReference>
<keyword evidence="3" id="KW-1185">Reference proteome</keyword>
<dbReference type="OrthoDB" id="581425at2"/>
<accession>A0A147KC86</accession>
<dbReference type="STRING" id="1150625.Q75_01475"/>
<feature type="domain" description="EAL" evidence="1">
    <location>
        <begin position="1"/>
        <end position="69"/>
    </location>
</feature>
<dbReference type="InterPro" id="IPR035919">
    <property type="entry name" value="EAL_sf"/>
</dbReference>
<dbReference type="EMBL" id="LDYG01000003">
    <property type="protein sequence ID" value="KUP09134.1"/>
    <property type="molecule type" value="Genomic_DNA"/>
</dbReference>
<proteinExistence type="predicted"/>
<dbReference type="Proteomes" id="UP000074108">
    <property type="component" value="Unassembled WGS sequence"/>
</dbReference>
<reference evidence="2 3" key="1">
    <citation type="journal article" date="2016" name="Front. Microbiol.">
        <title>Microevolution Analysis of Bacillus coahuilensis Unveils Differences in Phosphorus Acquisition Strategies and Their Regulation.</title>
        <authorList>
            <person name="Gomez-Lunar Z."/>
            <person name="Hernandez-Gonzalez I."/>
            <person name="Rodriguez-Torres M.D."/>
            <person name="Souza V."/>
            <person name="Olmedo-Alvarez G."/>
        </authorList>
    </citation>
    <scope>NUCLEOTIDE SEQUENCE [LARGE SCALE GENOMIC DNA]</scope>
    <source>
        <strain evidence="3">p1.1.43</strain>
    </source>
</reference>
<sequence>MVEPDFVKIDRDLVKDIEVDSYRQHMMRALIEYWKQQNVHIIAEGIETESEWSFFKYIRCSLFSRILFS</sequence>
<evidence type="ECO:0000313" key="3">
    <source>
        <dbReference type="Proteomes" id="UP000074108"/>
    </source>
</evidence>
<evidence type="ECO:0000259" key="1">
    <source>
        <dbReference type="PROSITE" id="PS50883"/>
    </source>
</evidence>
<dbReference type="Pfam" id="PF00563">
    <property type="entry name" value="EAL"/>
    <property type="match status" value="1"/>
</dbReference>
<organism evidence="2 3">
    <name type="scientific">Bacillus coahuilensis p1.1.43</name>
    <dbReference type="NCBI Taxonomy" id="1150625"/>
    <lineage>
        <taxon>Bacteria</taxon>
        <taxon>Bacillati</taxon>
        <taxon>Bacillota</taxon>
        <taxon>Bacilli</taxon>
        <taxon>Bacillales</taxon>
        <taxon>Bacillaceae</taxon>
        <taxon>Bacillus</taxon>
    </lineage>
</organism>